<keyword evidence="11" id="KW-0472">Membrane</keyword>
<evidence type="ECO:0000256" key="1">
    <source>
        <dbReference type="ARBA" id="ARBA00000085"/>
    </source>
</evidence>
<feature type="transmembrane region" description="Helical" evidence="11">
    <location>
        <begin position="48"/>
        <end position="68"/>
    </location>
</feature>
<dbReference type="Proteomes" id="UP000198420">
    <property type="component" value="Unassembled WGS sequence"/>
</dbReference>
<keyword evidence="8" id="KW-0902">Two-component regulatory system</keyword>
<dbReference type="SMART" id="SM00387">
    <property type="entry name" value="HATPase_c"/>
    <property type="match status" value="1"/>
</dbReference>
<name>A0A238VP72_9ACTN</name>
<feature type="coiled-coil region" evidence="9">
    <location>
        <begin position="476"/>
        <end position="503"/>
    </location>
</feature>
<dbReference type="GO" id="GO:0016020">
    <property type="term" value="C:membrane"/>
    <property type="evidence" value="ECO:0007669"/>
    <property type="project" value="InterPro"/>
</dbReference>
<dbReference type="GO" id="GO:0000155">
    <property type="term" value="F:phosphorelay sensor kinase activity"/>
    <property type="evidence" value="ECO:0007669"/>
    <property type="project" value="InterPro"/>
</dbReference>
<dbReference type="InterPro" id="IPR036890">
    <property type="entry name" value="HATPase_C_sf"/>
</dbReference>
<evidence type="ECO:0000256" key="2">
    <source>
        <dbReference type="ARBA" id="ARBA00012438"/>
    </source>
</evidence>
<dbReference type="OrthoDB" id="5241729at2"/>
<dbReference type="GO" id="GO:0005524">
    <property type="term" value="F:ATP binding"/>
    <property type="evidence" value="ECO:0007669"/>
    <property type="project" value="UniProtKB-KW"/>
</dbReference>
<feature type="domain" description="Histidine kinase/HSP90-like ATPase" evidence="12">
    <location>
        <begin position="545"/>
        <end position="633"/>
    </location>
</feature>
<dbReference type="AlphaFoldDB" id="A0A238VP72"/>
<feature type="region of interest" description="Disordered" evidence="10">
    <location>
        <begin position="634"/>
        <end position="669"/>
    </location>
</feature>
<dbReference type="Gene3D" id="1.20.5.1930">
    <property type="match status" value="1"/>
</dbReference>
<gene>
    <name evidence="13" type="ORF">SAMN06265355_102165</name>
</gene>
<dbReference type="EMBL" id="FZNP01000002">
    <property type="protein sequence ID" value="SNR36152.1"/>
    <property type="molecule type" value="Genomic_DNA"/>
</dbReference>
<feature type="transmembrane region" description="Helical" evidence="11">
    <location>
        <begin position="168"/>
        <end position="188"/>
    </location>
</feature>
<feature type="compositionally biased region" description="Basic and acidic residues" evidence="10">
    <location>
        <begin position="643"/>
        <end position="669"/>
    </location>
</feature>
<evidence type="ECO:0000256" key="4">
    <source>
        <dbReference type="ARBA" id="ARBA00022679"/>
    </source>
</evidence>
<feature type="transmembrane region" description="Helical" evidence="11">
    <location>
        <begin position="135"/>
        <end position="156"/>
    </location>
</feature>
<reference evidence="14" key="1">
    <citation type="submission" date="2017-06" db="EMBL/GenBank/DDBJ databases">
        <authorList>
            <person name="Varghese N."/>
            <person name="Submissions S."/>
        </authorList>
    </citation>
    <scope>NUCLEOTIDE SEQUENCE [LARGE SCALE GENOMIC DNA]</scope>
    <source>
        <strain evidence="14">DSM 44485</strain>
    </source>
</reference>
<evidence type="ECO:0000259" key="12">
    <source>
        <dbReference type="SMART" id="SM00387"/>
    </source>
</evidence>
<evidence type="ECO:0000256" key="7">
    <source>
        <dbReference type="ARBA" id="ARBA00022840"/>
    </source>
</evidence>
<dbReference type="Pfam" id="PF07730">
    <property type="entry name" value="HisKA_3"/>
    <property type="match status" value="1"/>
</dbReference>
<evidence type="ECO:0000256" key="10">
    <source>
        <dbReference type="SAM" id="MobiDB-lite"/>
    </source>
</evidence>
<evidence type="ECO:0000256" key="9">
    <source>
        <dbReference type="SAM" id="Coils"/>
    </source>
</evidence>
<evidence type="ECO:0000256" key="8">
    <source>
        <dbReference type="ARBA" id="ARBA00023012"/>
    </source>
</evidence>
<feature type="transmembrane region" description="Helical" evidence="11">
    <location>
        <begin position="105"/>
        <end position="123"/>
    </location>
</feature>
<dbReference type="InterPro" id="IPR011712">
    <property type="entry name" value="Sig_transdc_His_kin_sub3_dim/P"/>
</dbReference>
<proteinExistence type="predicted"/>
<dbReference type="CDD" id="cd16917">
    <property type="entry name" value="HATPase_UhpB-NarQ-NarX-like"/>
    <property type="match status" value="1"/>
</dbReference>
<dbReference type="EC" id="2.7.13.3" evidence="2"/>
<evidence type="ECO:0000256" key="5">
    <source>
        <dbReference type="ARBA" id="ARBA00022741"/>
    </source>
</evidence>
<dbReference type="SUPFAM" id="SSF55874">
    <property type="entry name" value="ATPase domain of HSP90 chaperone/DNA topoisomerase II/histidine kinase"/>
    <property type="match status" value="1"/>
</dbReference>
<keyword evidence="9" id="KW-0175">Coiled coil</keyword>
<comment type="catalytic activity">
    <reaction evidence="1">
        <text>ATP + protein L-histidine = ADP + protein N-phospho-L-histidine.</text>
        <dbReference type="EC" id="2.7.13.3"/>
    </reaction>
</comment>
<evidence type="ECO:0000256" key="11">
    <source>
        <dbReference type="SAM" id="Phobius"/>
    </source>
</evidence>
<organism evidence="13 14">
    <name type="scientific">Actinomadura mexicana</name>
    <dbReference type="NCBI Taxonomy" id="134959"/>
    <lineage>
        <taxon>Bacteria</taxon>
        <taxon>Bacillati</taxon>
        <taxon>Actinomycetota</taxon>
        <taxon>Actinomycetes</taxon>
        <taxon>Streptosporangiales</taxon>
        <taxon>Thermomonosporaceae</taxon>
        <taxon>Actinomadura</taxon>
    </lineage>
</organism>
<dbReference type="PANTHER" id="PTHR24421">
    <property type="entry name" value="NITRATE/NITRITE SENSOR PROTEIN NARX-RELATED"/>
    <property type="match status" value="1"/>
</dbReference>
<dbReference type="Gene3D" id="3.30.565.10">
    <property type="entry name" value="Histidine kinase-like ATPase, C-terminal domain"/>
    <property type="match status" value="1"/>
</dbReference>
<keyword evidence="11" id="KW-0812">Transmembrane</keyword>
<protein>
    <recommendedName>
        <fullName evidence="2">histidine kinase</fullName>
        <ecNumber evidence="2">2.7.13.3</ecNumber>
    </recommendedName>
</protein>
<dbReference type="InterPro" id="IPR050482">
    <property type="entry name" value="Sensor_HK_TwoCompSys"/>
</dbReference>
<dbReference type="Pfam" id="PF02518">
    <property type="entry name" value="HATPase_c"/>
    <property type="match status" value="1"/>
</dbReference>
<keyword evidence="11" id="KW-1133">Transmembrane helix</keyword>
<dbReference type="PANTHER" id="PTHR24421:SF10">
    <property type="entry name" value="NITRATE_NITRITE SENSOR PROTEIN NARQ"/>
    <property type="match status" value="1"/>
</dbReference>
<accession>A0A238VP72</accession>
<keyword evidence="3" id="KW-0597">Phosphoprotein</keyword>
<evidence type="ECO:0000313" key="14">
    <source>
        <dbReference type="Proteomes" id="UP000198420"/>
    </source>
</evidence>
<keyword evidence="5" id="KW-0547">Nucleotide-binding</keyword>
<evidence type="ECO:0000256" key="6">
    <source>
        <dbReference type="ARBA" id="ARBA00022777"/>
    </source>
</evidence>
<keyword evidence="4" id="KW-0808">Transferase</keyword>
<sequence length="669" mass="71211">MSAAERTFAVTLGVLAVMDLGVVSSGNRLSGINAVDERHEESVRPSHWALLAAGAALIAFDARLAVGWGMFGPLFYTKELAQIGAWLLAGFLVIRVRPRRPMGPLMLLLGLLLGCTAPAAFALEPGSQELRLLVMASSWLNAFQLPLGAHVFLAYPTGTVRDTAGRRVVAGGYWFGAFNAVVVALVGLPRPDGACQDVCAPITPIRDSHLSAGAGLALSAGSGVLVVVGASVIVRRYRRAGWRERRVLAFPTAAMVVTAGLWTVVSAQGALVPWFTNPAFGRTLALAQFVAVVSIPAAFFTGLLRERLDEARVSDLVREIAELPPGRLQSKLAATLHDPRLRIAFPLDGTYISAEGGPVEVPAQDAATAITVIGDPGDPVAVLIHDPTLHAEPRLLEAVTEATRLVLENTRLQATARAHLAQVRALLARIVAAEDAARHGLQRDLHDGAQPQLIWVGMQLARARDAVARTVPPGYRRDVDRAIDEAEARLRTALRSLRELSRGIHPAVLTTEGLRAALRELVRRADGPVRLHMDRPMKDLPQPVALTAYFVVSEALTNALRHAGAERVDVSADLADGRLTVRVADDGTGGAAARPGSGLAGLHDRVEAVDGTLHLRSDPGEGTVLAAVIPCPGRFAHGPRRPRAPEHATPEPDHAVPEPPSEPRHLAQE</sequence>
<dbReference type="GO" id="GO:0046983">
    <property type="term" value="F:protein dimerization activity"/>
    <property type="evidence" value="ECO:0007669"/>
    <property type="project" value="InterPro"/>
</dbReference>
<feature type="transmembrane region" description="Helical" evidence="11">
    <location>
        <begin position="285"/>
        <end position="304"/>
    </location>
</feature>
<feature type="transmembrane region" description="Helical" evidence="11">
    <location>
        <begin position="246"/>
        <end position="265"/>
    </location>
</feature>
<feature type="transmembrane region" description="Helical" evidence="11">
    <location>
        <begin position="208"/>
        <end position="234"/>
    </location>
</feature>
<dbReference type="InterPro" id="IPR003594">
    <property type="entry name" value="HATPase_dom"/>
</dbReference>
<keyword evidence="7" id="KW-0067">ATP-binding</keyword>
<feature type="transmembrane region" description="Helical" evidence="11">
    <location>
        <begin position="80"/>
        <end position="98"/>
    </location>
</feature>
<evidence type="ECO:0000313" key="13">
    <source>
        <dbReference type="EMBL" id="SNR36152.1"/>
    </source>
</evidence>
<evidence type="ECO:0000256" key="3">
    <source>
        <dbReference type="ARBA" id="ARBA00022553"/>
    </source>
</evidence>
<keyword evidence="6 13" id="KW-0418">Kinase</keyword>
<keyword evidence="14" id="KW-1185">Reference proteome</keyword>